<accession>A0A6A7Y175</accession>
<dbReference type="RefSeq" id="WP_153479957.1">
    <property type="nucleotide sequence ID" value="NZ_VWNA01000001.1"/>
</dbReference>
<evidence type="ECO:0000256" key="11">
    <source>
        <dbReference type="NCBIfam" id="TIGR00070"/>
    </source>
</evidence>
<gene>
    <name evidence="13" type="ORF">F0357_08680</name>
</gene>
<dbReference type="AlphaFoldDB" id="A0A6A7Y175"/>
<comment type="similarity">
    <text evidence="3">Belongs to the ATP phosphoribosyltransferase family. Short subfamily.</text>
</comment>
<keyword evidence="14" id="KW-1185">Reference proteome</keyword>
<dbReference type="InterPro" id="IPR018198">
    <property type="entry name" value="ATP_PRibTrfase_CS"/>
</dbReference>
<dbReference type="GO" id="GO:0003879">
    <property type="term" value="F:ATP phosphoribosyltransferase activity"/>
    <property type="evidence" value="ECO:0007669"/>
    <property type="project" value="UniProtKB-UniRule"/>
</dbReference>
<sequence length="322" mass="34165">MSGPLIIAVPSKGRLQENAAAFFARAGLPFVQNGAREYRARIQGLDDVEIALLSASEIVGEVAAGRVHLGITGLDLVHESVPEPAQRERLIHLVQPLGFGHADVVVAVPKAWIDVRAMADLADIAHDFRARHGRWLRVATKYIHLARAHFDAHGIVDYRIVESLGATEGAPAAGSAELIVDITTTGSTLAANALKIVEDGVILRSEAHLVAARGAEWSAQNLATVRAILDRILAEARARAVREVRTRLPDAAEAGRAAAEAFGGTALVAEGSELVLHCPARRVYDCVAWLKGRGAKTVAVFAAEAVFEPENPLADRLAAAVA</sequence>
<evidence type="ECO:0000259" key="12">
    <source>
        <dbReference type="Pfam" id="PF01634"/>
    </source>
</evidence>
<dbReference type="NCBIfam" id="TIGR00070">
    <property type="entry name" value="hisG"/>
    <property type="match status" value="1"/>
</dbReference>
<proteinExistence type="inferred from homology"/>
<dbReference type="PROSITE" id="PS01316">
    <property type="entry name" value="ATP_P_PHORIBOSYLTR"/>
    <property type="match status" value="1"/>
</dbReference>
<comment type="caution">
    <text evidence="13">The sequence shown here is derived from an EMBL/GenBank/DDBJ whole genome shotgun (WGS) entry which is preliminary data.</text>
</comment>
<dbReference type="Gene3D" id="3.40.190.10">
    <property type="entry name" value="Periplasmic binding protein-like II"/>
    <property type="match status" value="2"/>
</dbReference>
<dbReference type="Pfam" id="PF01634">
    <property type="entry name" value="HisG"/>
    <property type="match status" value="1"/>
</dbReference>
<evidence type="ECO:0000256" key="2">
    <source>
        <dbReference type="ARBA" id="ARBA00004667"/>
    </source>
</evidence>
<organism evidence="13 14">
    <name type="scientific">Segnochrobactrum spirostomi</name>
    <dbReference type="NCBI Taxonomy" id="2608987"/>
    <lineage>
        <taxon>Bacteria</taxon>
        <taxon>Pseudomonadati</taxon>
        <taxon>Pseudomonadota</taxon>
        <taxon>Alphaproteobacteria</taxon>
        <taxon>Hyphomicrobiales</taxon>
        <taxon>Segnochrobactraceae</taxon>
        <taxon>Segnochrobactrum</taxon>
    </lineage>
</organism>
<feature type="domain" description="ATP phosphoribosyltransferase catalytic" evidence="12">
    <location>
        <begin position="55"/>
        <end position="232"/>
    </location>
</feature>
<evidence type="ECO:0000256" key="10">
    <source>
        <dbReference type="ARBA" id="ARBA00024861"/>
    </source>
</evidence>
<keyword evidence="7 13" id="KW-0328">Glycosyltransferase</keyword>
<evidence type="ECO:0000256" key="3">
    <source>
        <dbReference type="ARBA" id="ARBA00009489"/>
    </source>
</evidence>
<dbReference type="Proteomes" id="UP000332515">
    <property type="component" value="Unassembled WGS sequence"/>
</dbReference>
<keyword evidence="8 13" id="KW-0808">Transferase</keyword>
<dbReference type="PANTHER" id="PTHR21403">
    <property type="entry name" value="ATP PHOSPHORIBOSYLTRANSFERASE ATP-PRTASE"/>
    <property type="match status" value="1"/>
</dbReference>
<keyword evidence="9" id="KW-0368">Histidine biosynthesis</keyword>
<evidence type="ECO:0000313" key="13">
    <source>
        <dbReference type="EMBL" id="MQT12724.1"/>
    </source>
</evidence>
<protein>
    <recommendedName>
        <fullName evidence="5 11">ATP phosphoribosyltransferase</fullName>
        <ecNumber evidence="4 11">2.4.2.17</ecNumber>
    </recommendedName>
</protein>
<dbReference type="GO" id="GO:0005737">
    <property type="term" value="C:cytoplasm"/>
    <property type="evidence" value="ECO:0007669"/>
    <property type="project" value="InterPro"/>
</dbReference>
<dbReference type="SUPFAM" id="SSF53850">
    <property type="entry name" value="Periplasmic binding protein-like II"/>
    <property type="match status" value="1"/>
</dbReference>
<comment type="function">
    <text evidence="10">Catalyzes the condensation of ATP and 5-phosphoribose 1-diphosphate to form N'-(5'-phosphoribosyl)-ATP (PR-ATP). Has a crucial role in the pathway because the rate of histidine biosynthesis seems to be controlled primarily by regulation of HisG enzymatic activity.</text>
</comment>
<comment type="catalytic activity">
    <reaction evidence="1">
        <text>1-(5-phospho-beta-D-ribosyl)-ATP + diphosphate = 5-phospho-alpha-D-ribose 1-diphosphate + ATP</text>
        <dbReference type="Rhea" id="RHEA:18473"/>
        <dbReference type="ChEBI" id="CHEBI:30616"/>
        <dbReference type="ChEBI" id="CHEBI:33019"/>
        <dbReference type="ChEBI" id="CHEBI:58017"/>
        <dbReference type="ChEBI" id="CHEBI:73183"/>
        <dbReference type="EC" id="2.4.2.17"/>
    </reaction>
</comment>
<comment type="pathway">
    <text evidence="2">Amino-acid biosynthesis; L-histidine biosynthesis; L-histidine from 5-phospho-alpha-D-ribose 1-diphosphate: step 1/9.</text>
</comment>
<dbReference type="PANTHER" id="PTHR21403:SF8">
    <property type="entry name" value="ATP PHOSPHORIBOSYLTRANSFERASE"/>
    <property type="match status" value="1"/>
</dbReference>
<evidence type="ECO:0000256" key="6">
    <source>
        <dbReference type="ARBA" id="ARBA00022605"/>
    </source>
</evidence>
<dbReference type="EC" id="2.4.2.17" evidence="4 11"/>
<dbReference type="UniPathway" id="UPA00031">
    <property type="reaction ID" value="UER00006"/>
</dbReference>
<evidence type="ECO:0000313" key="14">
    <source>
        <dbReference type="Proteomes" id="UP000332515"/>
    </source>
</evidence>
<reference evidence="13 14" key="1">
    <citation type="submission" date="2019-09" db="EMBL/GenBank/DDBJ databases">
        <title>Segnochrobactrum spirostomi gen. nov., sp. nov., isolated from the ciliate Spirostomum cf. yagiui and description of a novel family, Segnochrobactraceae fam. nov. within the order Rhizobiales of the class Alphaproteobacteria.</title>
        <authorList>
            <person name="Akter S."/>
            <person name="Shazib S.U.A."/>
            <person name="Shin M.K."/>
        </authorList>
    </citation>
    <scope>NUCLEOTIDE SEQUENCE [LARGE SCALE GENOMIC DNA]</scope>
    <source>
        <strain evidence="13 14">Sp-1</strain>
    </source>
</reference>
<dbReference type="CDD" id="cd13593">
    <property type="entry name" value="PBP2_HisGL3"/>
    <property type="match status" value="1"/>
</dbReference>
<dbReference type="InterPro" id="IPR001348">
    <property type="entry name" value="ATP_PRibTrfase_HisG"/>
</dbReference>
<dbReference type="InterPro" id="IPR013820">
    <property type="entry name" value="ATP_PRibTrfase_cat"/>
</dbReference>
<evidence type="ECO:0000256" key="1">
    <source>
        <dbReference type="ARBA" id="ARBA00000915"/>
    </source>
</evidence>
<evidence type="ECO:0000256" key="9">
    <source>
        <dbReference type="ARBA" id="ARBA00023102"/>
    </source>
</evidence>
<evidence type="ECO:0000256" key="5">
    <source>
        <dbReference type="ARBA" id="ARBA00020998"/>
    </source>
</evidence>
<name>A0A6A7Y175_9HYPH</name>
<evidence type="ECO:0000256" key="4">
    <source>
        <dbReference type="ARBA" id="ARBA00011946"/>
    </source>
</evidence>
<dbReference type="GO" id="GO:0000105">
    <property type="term" value="P:L-histidine biosynthetic process"/>
    <property type="evidence" value="ECO:0007669"/>
    <property type="project" value="UniProtKB-UniRule"/>
</dbReference>
<evidence type="ECO:0000256" key="8">
    <source>
        <dbReference type="ARBA" id="ARBA00022679"/>
    </source>
</evidence>
<evidence type="ECO:0000256" key="7">
    <source>
        <dbReference type="ARBA" id="ARBA00022676"/>
    </source>
</evidence>
<keyword evidence="6" id="KW-0028">Amino-acid biosynthesis</keyword>
<dbReference type="EMBL" id="VWNA01000001">
    <property type="protein sequence ID" value="MQT12724.1"/>
    <property type="molecule type" value="Genomic_DNA"/>
</dbReference>